<proteinExistence type="predicted"/>
<dbReference type="GO" id="GO:0006508">
    <property type="term" value="P:proteolysis"/>
    <property type="evidence" value="ECO:0007669"/>
    <property type="project" value="UniProtKB-KW"/>
</dbReference>
<organism evidence="10 11">
    <name type="scientific">Stappia sediminis</name>
    <dbReference type="NCBI Taxonomy" id="2692190"/>
    <lineage>
        <taxon>Bacteria</taxon>
        <taxon>Pseudomonadati</taxon>
        <taxon>Pseudomonadota</taxon>
        <taxon>Alphaproteobacteria</taxon>
        <taxon>Hyphomicrobiales</taxon>
        <taxon>Stappiaceae</taxon>
        <taxon>Stappia</taxon>
    </lineage>
</organism>
<feature type="domain" description="M23ase beta-sheet core" evidence="9">
    <location>
        <begin position="340"/>
        <end position="441"/>
    </location>
</feature>
<evidence type="ECO:0000259" key="9">
    <source>
        <dbReference type="Pfam" id="PF01551"/>
    </source>
</evidence>
<keyword evidence="3" id="KW-0479">Metal-binding</keyword>
<dbReference type="PANTHER" id="PTHR21666">
    <property type="entry name" value="PEPTIDASE-RELATED"/>
    <property type="match status" value="1"/>
</dbReference>
<dbReference type="InterPro" id="IPR016047">
    <property type="entry name" value="M23ase_b-sheet_dom"/>
</dbReference>
<sequence>MRKGSTRARDAVAAFFLSAGLLFGAPSAFGQDAVGFSANAPGEGGEADALDRRIAEREEELGALTQDIELSAERQAAIAREIRSIDRDREALNVDLLRTAQRVKGLEEQLAATEARLGRLVRNEETVLASLRERQGVLTEVLSALQRIGQRPPPALAVRPEDAIGAVRGALLLNAVMPEIHIETQALSSDLKELRRLKISIAAERDRLGTDAERLAEERKRVELILASKKDQRAKSQAELEAERGRAAELAEKATSLKALIASIEEEIESARKAAEEARAAEAARAKAGDTETAAAPFADPGRLAPAVAFVNTKANLPLPVTGSLLRSFGEDDGFGGLTEGQSIATRSGAQVTAPTDGWVVYAGPFRSYGQLLILNAGDGYHILLAGLGRIDVELGQFVLAGEPVAEMGSTQLASAATLDLAATQPVLYVEFRKDGIAIDPSPWWDRAEDEKVRG</sequence>
<dbReference type="SUPFAM" id="SSF51261">
    <property type="entry name" value="Duplicated hybrid motif"/>
    <property type="match status" value="1"/>
</dbReference>
<dbReference type="GO" id="GO:0004222">
    <property type="term" value="F:metalloendopeptidase activity"/>
    <property type="evidence" value="ECO:0007669"/>
    <property type="project" value="TreeGrafter"/>
</dbReference>
<dbReference type="Proteomes" id="UP000433101">
    <property type="component" value="Unassembled WGS sequence"/>
</dbReference>
<keyword evidence="5" id="KW-0862">Zinc</keyword>
<keyword evidence="7" id="KW-0175">Coiled coil</keyword>
<dbReference type="EMBL" id="WUMV01000008">
    <property type="protein sequence ID" value="MXN66693.1"/>
    <property type="molecule type" value="Genomic_DNA"/>
</dbReference>
<keyword evidence="8" id="KW-0732">Signal</keyword>
<dbReference type="Gene3D" id="2.70.70.10">
    <property type="entry name" value="Glucose Permease (Domain IIA)"/>
    <property type="match status" value="1"/>
</dbReference>
<name>A0A7X3LX72_9HYPH</name>
<dbReference type="AlphaFoldDB" id="A0A7X3LX72"/>
<dbReference type="CDD" id="cd12797">
    <property type="entry name" value="M23_peptidase"/>
    <property type="match status" value="1"/>
</dbReference>
<evidence type="ECO:0000256" key="1">
    <source>
        <dbReference type="ARBA" id="ARBA00001947"/>
    </source>
</evidence>
<comment type="cofactor">
    <cofactor evidence="1">
        <name>Zn(2+)</name>
        <dbReference type="ChEBI" id="CHEBI:29105"/>
    </cofactor>
</comment>
<dbReference type="PANTHER" id="PTHR21666:SF288">
    <property type="entry name" value="CELL DIVISION PROTEIN YTFB"/>
    <property type="match status" value="1"/>
</dbReference>
<evidence type="ECO:0000313" key="11">
    <source>
        <dbReference type="Proteomes" id="UP000433101"/>
    </source>
</evidence>
<evidence type="ECO:0000256" key="6">
    <source>
        <dbReference type="ARBA" id="ARBA00023049"/>
    </source>
</evidence>
<feature type="coiled-coil region" evidence="7">
    <location>
        <begin position="47"/>
        <end position="123"/>
    </location>
</feature>
<reference evidence="10 11" key="1">
    <citation type="submission" date="2019-12" db="EMBL/GenBank/DDBJ databases">
        <authorList>
            <person name="Li M."/>
        </authorList>
    </citation>
    <scope>NUCLEOTIDE SEQUENCE [LARGE SCALE GENOMIC DNA]</scope>
    <source>
        <strain evidence="10 11">GBMRC 2046</strain>
    </source>
</reference>
<keyword evidence="2" id="KW-0645">Protease</keyword>
<evidence type="ECO:0000256" key="4">
    <source>
        <dbReference type="ARBA" id="ARBA00022801"/>
    </source>
</evidence>
<gene>
    <name evidence="10" type="ORF">GR183_17395</name>
</gene>
<feature type="coiled-coil region" evidence="7">
    <location>
        <begin position="212"/>
        <end position="284"/>
    </location>
</feature>
<dbReference type="GO" id="GO:0046872">
    <property type="term" value="F:metal ion binding"/>
    <property type="evidence" value="ECO:0007669"/>
    <property type="project" value="UniProtKB-KW"/>
</dbReference>
<keyword evidence="4" id="KW-0378">Hydrolase</keyword>
<accession>A0A7X3LX72</accession>
<dbReference type="InterPro" id="IPR011055">
    <property type="entry name" value="Dup_hybrid_motif"/>
</dbReference>
<evidence type="ECO:0000313" key="10">
    <source>
        <dbReference type="EMBL" id="MXN66693.1"/>
    </source>
</evidence>
<dbReference type="InterPro" id="IPR050570">
    <property type="entry name" value="Cell_wall_metabolism_enzyme"/>
</dbReference>
<dbReference type="Pfam" id="PF01551">
    <property type="entry name" value="Peptidase_M23"/>
    <property type="match status" value="1"/>
</dbReference>
<protein>
    <submittedName>
        <fullName evidence="10">Peptidoglycan DD-metalloendopeptidase family protein</fullName>
    </submittedName>
</protein>
<keyword evidence="11" id="KW-1185">Reference proteome</keyword>
<keyword evidence="6" id="KW-0482">Metalloprotease</keyword>
<feature type="signal peptide" evidence="8">
    <location>
        <begin position="1"/>
        <end position="30"/>
    </location>
</feature>
<evidence type="ECO:0000256" key="7">
    <source>
        <dbReference type="SAM" id="Coils"/>
    </source>
</evidence>
<evidence type="ECO:0000256" key="2">
    <source>
        <dbReference type="ARBA" id="ARBA00022670"/>
    </source>
</evidence>
<comment type="caution">
    <text evidence="10">The sequence shown here is derived from an EMBL/GenBank/DDBJ whole genome shotgun (WGS) entry which is preliminary data.</text>
</comment>
<evidence type="ECO:0000256" key="5">
    <source>
        <dbReference type="ARBA" id="ARBA00022833"/>
    </source>
</evidence>
<evidence type="ECO:0000256" key="8">
    <source>
        <dbReference type="SAM" id="SignalP"/>
    </source>
</evidence>
<feature type="chain" id="PRO_5030528211" evidence="8">
    <location>
        <begin position="31"/>
        <end position="455"/>
    </location>
</feature>
<evidence type="ECO:0000256" key="3">
    <source>
        <dbReference type="ARBA" id="ARBA00022723"/>
    </source>
</evidence>